<feature type="region of interest" description="Disordered" evidence="14">
    <location>
        <begin position="1820"/>
        <end position="1944"/>
    </location>
</feature>
<gene>
    <name evidence="17" type="primary">LOC106591006</name>
</gene>
<feature type="region of interest" description="Disordered" evidence="14">
    <location>
        <begin position="1718"/>
        <end position="1807"/>
    </location>
</feature>
<evidence type="ECO:0000256" key="3">
    <source>
        <dbReference type="ARBA" id="ARBA00022723"/>
    </source>
</evidence>
<feature type="compositionally biased region" description="Basic and acidic residues" evidence="14">
    <location>
        <begin position="481"/>
        <end position="493"/>
    </location>
</feature>
<feature type="region of interest" description="Disordered" evidence="14">
    <location>
        <begin position="2536"/>
        <end position="2605"/>
    </location>
</feature>
<reference evidence="17" key="1">
    <citation type="submission" date="2025-08" db="UniProtKB">
        <authorList>
            <consortium name="RefSeq"/>
        </authorList>
    </citation>
    <scope>IDENTIFICATION</scope>
</reference>
<keyword evidence="10" id="KW-0805">Transcription regulation</keyword>
<evidence type="ECO:0000256" key="10">
    <source>
        <dbReference type="ARBA" id="ARBA00023015"/>
    </source>
</evidence>
<evidence type="ECO:0000256" key="6">
    <source>
        <dbReference type="ARBA" id="ARBA00022853"/>
    </source>
</evidence>
<feature type="region of interest" description="Disordered" evidence="14">
    <location>
        <begin position="2707"/>
        <end position="2825"/>
    </location>
</feature>
<feature type="region of interest" description="Disordered" evidence="14">
    <location>
        <begin position="1565"/>
        <end position="1593"/>
    </location>
</feature>
<evidence type="ECO:0000256" key="11">
    <source>
        <dbReference type="ARBA" id="ARBA00023163"/>
    </source>
</evidence>
<evidence type="ECO:0000256" key="9">
    <source>
        <dbReference type="ARBA" id="ARBA00023004"/>
    </source>
</evidence>
<feature type="compositionally biased region" description="Basic and acidic residues" evidence="14">
    <location>
        <begin position="429"/>
        <end position="453"/>
    </location>
</feature>
<feature type="compositionally biased region" description="Basic and acidic residues" evidence="14">
    <location>
        <begin position="1572"/>
        <end position="1585"/>
    </location>
</feature>
<feature type="compositionally biased region" description="Polar residues" evidence="14">
    <location>
        <begin position="1785"/>
        <end position="1807"/>
    </location>
</feature>
<dbReference type="Proteomes" id="UP001652741">
    <property type="component" value="Chromosome ssa01"/>
</dbReference>
<dbReference type="Pfam" id="PF02373">
    <property type="entry name" value="JmjC"/>
    <property type="match status" value="1"/>
</dbReference>
<dbReference type="Pfam" id="PF22988">
    <property type="entry name" value="PWWP_KDM3B"/>
    <property type="match status" value="1"/>
</dbReference>
<comment type="subcellular location">
    <subcellularLocation>
        <location evidence="2">Nucleus</location>
    </subcellularLocation>
</comment>
<feature type="region of interest" description="Disordered" evidence="14">
    <location>
        <begin position="1382"/>
        <end position="1409"/>
    </location>
</feature>
<feature type="compositionally biased region" description="Polar residues" evidence="14">
    <location>
        <begin position="348"/>
        <end position="361"/>
    </location>
</feature>
<feature type="compositionally biased region" description="Low complexity" evidence="14">
    <location>
        <begin position="1820"/>
        <end position="1851"/>
    </location>
</feature>
<dbReference type="InterPro" id="IPR045109">
    <property type="entry name" value="LSDs-like"/>
</dbReference>
<feature type="compositionally biased region" description="Basic and acidic residues" evidence="14">
    <location>
        <begin position="380"/>
        <end position="414"/>
    </location>
</feature>
<feature type="compositionally biased region" description="Basic and acidic residues" evidence="14">
    <location>
        <begin position="2715"/>
        <end position="2729"/>
    </location>
</feature>
<keyword evidence="3" id="KW-0479">Metal-binding</keyword>
<feature type="region of interest" description="Disordered" evidence="14">
    <location>
        <begin position="1520"/>
        <end position="1540"/>
    </location>
</feature>
<proteinExistence type="inferred from homology"/>
<feature type="compositionally biased region" description="Polar residues" evidence="14">
    <location>
        <begin position="560"/>
        <end position="585"/>
    </location>
</feature>
<keyword evidence="9" id="KW-0408">Iron</keyword>
<keyword evidence="16" id="KW-1185">Reference proteome</keyword>
<feature type="compositionally biased region" description="Polar residues" evidence="14">
    <location>
        <begin position="533"/>
        <end position="551"/>
    </location>
</feature>
<evidence type="ECO:0000256" key="14">
    <source>
        <dbReference type="SAM" id="MobiDB-lite"/>
    </source>
</evidence>
<feature type="compositionally biased region" description="Polar residues" evidence="14">
    <location>
        <begin position="1931"/>
        <end position="1943"/>
    </location>
</feature>
<feature type="region of interest" description="Disordered" evidence="14">
    <location>
        <begin position="878"/>
        <end position="897"/>
    </location>
</feature>
<comment type="similarity">
    <text evidence="13">Belongs to the JHDM2 histone demethylase family.</text>
</comment>
<keyword evidence="6" id="KW-0156">Chromatin regulator</keyword>
<dbReference type="PANTHER" id="PTHR12549">
    <property type="entry name" value="JMJC DOMAIN-CONTAINING HISTONE DEMETHYLATION PROTEIN"/>
    <property type="match status" value="1"/>
</dbReference>
<evidence type="ECO:0000256" key="7">
    <source>
        <dbReference type="ARBA" id="ARBA00022964"/>
    </source>
</evidence>
<dbReference type="SUPFAM" id="SSF51197">
    <property type="entry name" value="Clavaminate synthase-like"/>
    <property type="match status" value="1"/>
</dbReference>
<feature type="compositionally biased region" description="Low complexity" evidence="14">
    <location>
        <begin position="1867"/>
        <end position="1886"/>
    </location>
</feature>
<evidence type="ECO:0000256" key="1">
    <source>
        <dbReference type="ARBA" id="ARBA00001954"/>
    </source>
</evidence>
<evidence type="ECO:0000256" key="5">
    <source>
        <dbReference type="ARBA" id="ARBA00022833"/>
    </source>
</evidence>
<feature type="compositionally biased region" description="Low complexity" evidence="14">
    <location>
        <begin position="330"/>
        <end position="347"/>
    </location>
</feature>
<keyword evidence="8" id="KW-0560">Oxidoreductase</keyword>
<evidence type="ECO:0000256" key="2">
    <source>
        <dbReference type="ARBA" id="ARBA00004123"/>
    </source>
</evidence>
<evidence type="ECO:0000256" key="12">
    <source>
        <dbReference type="ARBA" id="ARBA00023242"/>
    </source>
</evidence>
<feature type="compositionally biased region" description="Low complexity" evidence="14">
    <location>
        <begin position="1382"/>
        <end position="1397"/>
    </location>
</feature>
<evidence type="ECO:0000256" key="4">
    <source>
        <dbReference type="ARBA" id="ARBA00022771"/>
    </source>
</evidence>
<keyword evidence="7" id="KW-0223">Dioxygenase</keyword>
<evidence type="ECO:0000256" key="8">
    <source>
        <dbReference type="ARBA" id="ARBA00023002"/>
    </source>
</evidence>
<keyword evidence="4" id="KW-0863">Zinc-finger</keyword>
<dbReference type="GeneID" id="106591006"/>
<dbReference type="PROSITE" id="PS51184">
    <property type="entry name" value="JMJC"/>
    <property type="match status" value="1"/>
</dbReference>
<feature type="compositionally biased region" description="Low complexity" evidence="14">
    <location>
        <begin position="1772"/>
        <end position="1784"/>
    </location>
</feature>
<dbReference type="SMART" id="SM00558">
    <property type="entry name" value="JmjC"/>
    <property type="match status" value="1"/>
</dbReference>
<feature type="region of interest" description="Disordered" evidence="14">
    <location>
        <begin position="2157"/>
        <end position="2258"/>
    </location>
</feature>
<dbReference type="Pfam" id="PF22987">
    <property type="entry name" value="Tudor_KDM3B"/>
    <property type="match status" value="1"/>
</dbReference>
<evidence type="ECO:0000256" key="13">
    <source>
        <dbReference type="ARBA" id="ARBA00037987"/>
    </source>
</evidence>
<dbReference type="InterPro" id="IPR003347">
    <property type="entry name" value="JmjC_dom"/>
</dbReference>
<keyword evidence="12" id="KW-0539">Nucleus</keyword>
<evidence type="ECO:0000313" key="16">
    <source>
        <dbReference type="Proteomes" id="UP001652741"/>
    </source>
</evidence>
<feature type="region of interest" description="Disordered" evidence="14">
    <location>
        <begin position="274"/>
        <end position="585"/>
    </location>
</feature>
<protein>
    <submittedName>
        <fullName evidence="17">Probable JmjC domain-containing histone demethylation protein 2C isoform X1</fullName>
    </submittedName>
</protein>
<feature type="region of interest" description="Disordered" evidence="14">
    <location>
        <begin position="641"/>
        <end position="675"/>
    </location>
</feature>
<dbReference type="RefSeq" id="XP_045543348.1">
    <property type="nucleotide sequence ID" value="XM_045687392.1"/>
</dbReference>
<keyword evidence="11" id="KW-0804">Transcription</keyword>
<organism evidence="16 17">
    <name type="scientific">Salmo salar</name>
    <name type="common">Atlantic salmon</name>
    <dbReference type="NCBI Taxonomy" id="8030"/>
    <lineage>
        <taxon>Eukaryota</taxon>
        <taxon>Metazoa</taxon>
        <taxon>Chordata</taxon>
        <taxon>Craniata</taxon>
        <taxon>Vertebrata</taxon>
        <taxon>Euteleostomi</taxon>
        <taxon>Actinopterygii</taxon>
        <taxon>Neopterygii</taxon>
        <taxon>Teleostei</taxon>
        <taxon>Protacanthopterygii</taxon>
        <taxon>Salmoniformes</taxon>
        <taxon>Salmonidae</taxon>
        <taxon>Salmoninae</taxon>
        <taxon>Salmo</taxon>
    </lineage>
</organism>
<feature type="compositionally biased region" description="Polar residues" evidence="14">
    <location>
        <begin position="312"/>
        <end position="325"/>
    </location>
</feature>
<feature type="region of interest" description="Disordered" evidence="14">
    <location>
        <begin position="1048"/>
        <end position="1069"/>
    </location>
</feature>
<feature type="compositionally biased region" description="Basic and acidic residues" evidence="14">
    <location>
        <begin position="2216"/>
        <end position="2235"/>
    </location>
</feature>
<feature type="compositionally biased region" description="Basic and acidic residues" evidence="14">
    <location>
        <begin position="2157"/>
        <end position="2186"/>
    </location>
</feature>
<feature type="region of interest" description="Disordered" evidence="14">
    <location>
        <begin position="616"/>
        <end position="635"/>
    </location>
</feature>
<feature type="compositionally biased region" description="Basic residues" evidence="14">
    <location>
        <begin position="2206"/>
        <end position="2215"/>
    </location>
</feature>
<sequence>MAMAVETRPELVGKRFLCVSGDEPLDLGDIGRWGWRAGVIRAVTHRDNNNSELTVYVEFDDLEWEKREWVKVYEDFQVFLLEQQLVWAKRRESSLLEQQLVRAKRRESTVLGENPQGTKDRHIQWPALTFRPLVGKATLGSITAVEFFSDRQLDFLSDHGAYQPYQDEVDSLSPVLRDNPELHEEVRFWLKDQQVQEIFLQGPYSLNGYRVRVYRQDSATQWFTGIITYHDLFSRNMVVMNDQVLEPQNVDPSMIQMTFLDDVVHSLLKGENIGIQSRRRSRSSNNQNNSAHTAGGGPTGTTGREQGHYTRAQANSPRPVMNSSGGAVKQGSGVTTQQQQGQGQSQQAPAQHSPCQEQMQQHRGPRVSRRKGSDSSVPDDDMKGDHVDCNERAGRGGEDDEEYYHGEDTTRDFFKSTSSKPVAVNKRRKAEEEEEKKSGLKRLRSETTVRSDFSESSDSEMSTKRTRTADSSSSSEQNSEEELKGKTGQEGHKSQSPKTGKESALTGSLSPWGEELQKVAFQQSSADREPRSSLRQQQAPHLSSSQGSAPSEGQGECIMENNSAMKDPSQTNLQSKDQYTSAGVVARTQTPSQYIIHITAEDANAHMASRENSEAVSALLASQNPSEPSYLSEPSRHLVLNPSVAPPSPLRKSPSECDLRNQTPSVSECDLRNQPPSVTECDLRNQTPSVTECDLRNQTPSVSECDLRNQTPSVSECDLRNQTPSVSECNLRNQTPSVSECNLRNQTPSVSECNLRNQTPSVSECNLRNQTPSVSECNLRNQTPSVSECDLRNQTPSVSECDLRNQTPSVTECRKPEAKQHVAGSLGSKMELVHSVVIRPVASVSESAAVVEREKQLYSSMLPCIKNASLADEARKSYKLNPSPDVPKPLPSPEALKHKPLCLPDIVKSKTQSVLETGSKPKPLTSPEVSKHKVRYPDNPPRSSFKPVLARGTESPGSCTKSPLIIDKNEHFTVYRDPALVRPNQESNHVSYLHPQLHPLHASSHASSHHHTSHLLPSSHHHLLSGVLSGLPPGPLLGGHPRLDSSGLGHLGLAHHHPVSQPQTHSHTSASYNQLGLYPIIWQYPNGTRSYPPGLNLPGSKWVHPENTVNSESSTRRNTASPWIHHQVPVSSSDSLNLLSHVPVPVRPASADPHRSDPQSHCHDPHRLIKINPHASPPLPLAKTTGDLHKEDLKGFVDPIRTITLAHLKQEQDCSRTPTGKDSHLHHLYLEAHNKQQQQRMVQQQEAGQMDRASKYKEENRRILQESIEVAPFTAKIRFSETDREPNPYPRIPSLPHPYPRIPSLPSLPHRLHQEKETERPAVDLYQFKQQAASQHSLPPSNYFTTLSNSVVNEPPRLYPSKELNSYFEKVSTAQDSAAASSLSLGGGSAFSSKSLSKPPPLIKHQADGEGLLGKKISEQLRYRLSTIVSPVSPDLSPSSSQTQSQTQTQSLCQTQSWTQSLCQTQSQSHCQTQSPCRTQSQTLAQLRSMPALHRAPVFHPPIQHTLDRKEAGYGRLSPPTLTPIQPVSSAGKVSERQKPPTLLPELREVSAVCKGGAAMTSSEVWRAGDSQSHDKLGWHSERSPGRKPGATTASVIVRPSTCIKYDGSPGAKTSSSAKDSLTGRMFPGSRPQTVCLKLAYERDRESGGNVILPNTNLEEAVCVQQYNNNFMRVSQSQGTFPVSVSAAANSVCNRTSDVTRAVSNMAPYGVLSRRQERTYCGPNTSSANRTEICGPRGRTLHSGPGLGPRAELQQQQGGSSRTSSPNLHPGSSPSLASSTQASPNPGSSPILASSTQASPNPSQSYYGSFIHLKKHKAALAAAQQSRGPSSSSRSPEALAAAAAQQSRGPSNSSRSPEALAAAAQQSRGPSNSSSGSGLESLIEPSNSKALHISPPPPLASASAQDHRTTASPGPHQAGASPSPCPLPNGQPAQMNQSQSQPNCHKLKKAWLTRHSEEDRNINTMIKTEEADKSVTTSVSPSVSKAVTTSVSPSVSKTVTTSVSKAVTTTVSPSVSKSVTTSVSPSVSKSVTTAVSPSVSKAVTTTVSKAVTTAVSPSVSKAVTTAVSPSVSKGVTTAVSPSVSKAVTTTVSPSVSKAVTTTVSPSVSKAVTTSVSPSVSKAVTTSVSPSVSEMEMIKPCTVTLIASTSSDVEMKIEEVKGQEDKMAAEDRNTRRGSKRVYDHDSASESGEDSDASESSKQEQRAKRQPKPTYKKKQNDMQRRKGEGERDEEELKPNGIFRSAREKTKLKQSSNNGIPRSVLKDWRKVKKLKQTGESFLQDDSCSEIGPNLQKCRECRVVRSKKGEQPAHSPVFCRFYYFRRLSYSKNGVIRVDGFSTPDQFDEEALSLWAPDVYEENELDPDSSKYILSYIGDQFCQMVTTENTAASWIKKDAKMAWKRAVRGVREMCDACEATLFNIHWVCHKCGFVVCLDCYKAKERKSSKDKELYAWLKCVKGQQHGHKYLMPTQIIPGTVLAEVVSAMHLFREKDSVRAPCVCTGKHTSLLNKLPVTNGVSQVLQNVLNHSNKVSLCNVKTEPGQLNPIQGKAETNGGSSPASDISSDSKRTPPESQSPLHFLADLAEQKSREEKKENKESPLGKVGKEDKVSSLESLHCKASSLESLHCKASSLVSNITEQGSTLRDLLTTTAGKLRLGSTDAGIAFAPVYSTAAQMGKSGRSMPNILDDIIASVVENKIPASRGAKLSLKLEATTTTTEDREVKTERNERNKQPGTGPNPGTGTGPNPGTGTGPNPGAGTGPNPGAGTGPNPGAGTGPNPGAGTGPNPGAGTGPNPGAGTGPNPGAGTGPNPGAGTGPNPGAGTGQLPVAKPQLEKTLLLHADIPHCWLYERRLLWLKDHRHPGNWKLFRECWRQGQPVLVTGLHKPLNAALWKADSFNQEFADHQGDLLNCKDGLVSNAGINEFWDGFEDLTKRPKSKDGDTVVYRLKDWPSGEEFMALMPSRYDDLMRNLPLPEYCDPEGNLNLASHLPSFFVRPDLGPRLCCAYGVAASQEQDFGTANLHMEVSDIVSVLVYVGVAKGNGVLSKTGVLKRLEEEDLDDSVKKRLKDSSETPGALWHIYISRDVEKIKEFLHKQVAKEQGAEISAEHDPIREPGWYLSRKLRQRLWEEHDVQGLTVVQFLGDSVLIPAGALHQVQNLHSCVQVINDFVSPEHVFHSFHLTQELRSSREEPNYEDKLQVKNILFHSVKDALTSLKRYSQEEEENS</sequence>
<keyword evidence="5" id="KW-0862">Zinc</keyword>
<feature type="domain" description="JmjC" evidence="15">
    <location>
        <begin position="2958"/>
        <end position="3183"/>
    </location>
</feature>
<feature type="compositionally biased region" description="Polar residues" evidence="14">
    <location>
        <begin position="620"/>
        <end position="629"/>
    </location>
</feature>
<feature type="compositionally biased region" description="Basic and acidic residues" evidence="14">
    <location>
        <begin position="2582"/>
        <end position="2605"/>
    </location>
</feature>
<accession>A0ABM3C9X8</accession>
<feature type="compositionally biased region" description="Low complexity" evidence="14">
    <location>
        <begin position="1754"/>
        <end position="1765"/>
    </location>
</feature>
<comment type="cofactor">
    <cofactor evidence="1">
        <name>Fe(2+)</name>
        <dbReference type="ChEBI" id="CHEBI:29033"/>
    </cofactor>
</comment>
<feature type="compositionally biased region" description="Polar residues" evidence="14">
    <location>
        <begin position="1060"/>
        <end position="1069"/>
    </location>
</feature>
<dbReference type="InterPro" id="IPR054504">
    <property type="entry name" value="PWWP_KDM3B"/>
</dbReference>
<name>A0ABM3C9X8_SALSA</name>
<dbReference type="InterPro" id="IPR054294">
    <property type="entry name" value="DUF7030"/>
</dbReference>
<dbReference type="Gene3D" id="2.60.120.650">
    <property type="entry name" value="Cupin"/>
    <property type="match status" value="1"/>
</dbReference>
<evidence type="ECO:0000259" key="15">
    <source>
        <dbReference type="PROSITE" id="PS51184"/>
    </source>
</evidence>
<dbReference type="PANTHER" id="PTHR12549:SF6">
    <property type="entry name" value="JMJC DOMAIN-CONTAINING HISTONE DEMETHYLATION PROTEIN 2C-RELATED"/>
    <property type="match status" value="1"/>
</dbReference>
<feature type="compositionally biased region" description="Gly residues" evidence="14">
    <location>
        <begin position="2735"/>
        <end position="2821"/>
    </location>
</feature>
<feature type="region of interest" description="Disordered" evidence="14">
    <location>
        <begin position="912"/>
        <end position="963"/>
    </location>
</feature>
<dbReference type="Pfam" id="PF22989">
    <property type="entry name" value="DUF7030"/>
    <property type="match status" value="1"/>
</dbReference>
<dbReference type="InterPro" id="IPR054503">
    <property type="entry name" value="KDM3AB_Tudor"/>
</dbReference>
<evidence type="ECO:0000313" key="17">
    <source>
        <dbReference type="RefSeq" id="XP_045543348.1"/>
    </source>
</evidence>